<dbReference type="Gene3D" id="2.130.10.10">
    <property type="entry name" value="YVTN repeat-like/Quinoprotein amine dehydrogenase"/>
    <property type="match status" value="1"/>
</dbReference>
<accession>A0AAD9ZBG0</accession>
<dbReference type="Proteomes" id="UP001276659">
    <property type="component" value="Unassembled WGS sequence"/>
</dbReference>
<keyword evidence="3" id="KW-1185">Reference proteome</keyword>
<name>A0AAD9ZBG0_9LECA</name>
<dbReference type="InterPro" id="IPR002372">
    <property type="entry name" value="PQQ_rpt_dom"/>
</dbReference>
<gene>
    <name evidence="2" type="ORF">OEA41_001854</name>
</gene>
<dbReference type="Pfam" id="PF13360">
    <property type="entry name" value="PQQ_2"/>
    <property type="match status" value="1"/>
</dbReference>
<evidence type="ECO:0000313" key="3">
    <source>
        <dbReference type="Proteomes" id="UP001276659"/>
    </source>
</evidence>
<sequence>MAPLETKWQSNFASGYEITSILATNNGVYTAKNGAVFHLDDNGSVTASNNLPGTGYNEVRLAASNGGSLLIAGTNGYVVGLNAQSLQAQWTTDLPDSGYDVTNVSCVDGRVYTGCNGHLYRLRISNGNVEAHNPLSKHGHNEVRFGHAASSKTVVVGTDGWAVGLRDET</sequence>
<dbReference type="EMBL" id="JASNWA010000006">
    <property type="protein sequence ID" value="KAK3174608.1"/>
    <property type="molecule type" value="Genomic_DNA"/>
</dbReference>
<evidence type="ECO:0000313" key="2">
    <source>
        <dbReference type="EMBL" id="KAK3174608.1"/>
    </source>
</evidence>
<organism evidence="2 3">
    <name type="scientific">Lepraria neglecta</name>
    <dbReference type="NCBI Taxonomy" id="209136"/>
    <lineage>
        <taxon>Eukaryota</taxon>
        <taxon>Fungi</taxon>
        <taxon>Dikarya</taxon>
        <taxon>Ascomycota</taxon>
        <taxon>Pezizomycotina</taxon>
        <taxon>Lecanoromycetes</taxon>
        <taxon>OSLEUM clade</taxon>
        <taxon>Lecanoromycetidae</taxon>
        <taxon>Lecanorales</taxon>
        <taxon>Lecanorineae</taxon>
        <taxon>Stereocaulaceae</taxon>
        <taxon>Lepraria</taxon>
    </lineage>
</organism>
<comment type="caution">
    <text evidence="2">The sequence shown here is derived from an EMBL/GenBank/DDBJ whole genome shotgun (WGS) entry which is preliminary data.</text>
</comment>
<dbReference type="InterPro" id="IPR011047">
    <property type="entry name" value="Quinoprotein_ADH-like_sf"/>
</dbReference>
<feature type="domain" description="Pyrrolo-quinoline quinone repeat" evidence="1">
    <location>
        <begin position="8"/>
        <end position="157"/>
    </location>
</feature>
<protein>
    <recommendedName>
        <fullName evidence="1">Pyrrolo-quinoline quinone repeat domain-containing protein</fullName>
    </recommendedName>
</protein>
<evidence type="ECO:0000259" key="1">
    <source>
        <dbReference type="Pfam" id="PF13360"/>
    </source>
</evidence>
<proteinExistence type="predicted"/>
<reference evidence="2" key="1">
    <citation type="submission" date="2022-11" db="EMBL/GenBank/DDBJ databases">
        <title>Chromosomal genome sequence assembly and mating type (MAT) locus characterization of the leprose asexual lichenized fungus Lepraria neglecta (Nyl.) Erichsen.</title>
        <authorList>
            <person name="Allen J.L."/>
            <person name="Pfeffer B."/>
        </authorList>
    </citation>
    <scope>NUCLEOTIDE SEQUENCE</scope>
    <source>
        <strain evidence="2">Allen 5258</strain>
    </source>
</reference>
<dbReference type="AlphaFoldDB" id="A0AAD9ZBG0"/>
<dbReference type="InterPro" id="IPR015943">
    <property type="entry name" value="WD40/YVTN_repeat-like_dom_sf"/>
</dbReference>
<dbReference type="SUPFAM" id="SSF50998">
    <property type="entry name" value="Quinoprotein alcohol dehydrogenase-like"/>
    <property type="match status" value="1"/>
</dbReference>